<name>A0ACC1S8H0_9APHY</name>
<protein>
    <submittedName>
        <fullName evidence="1">Uncharacterized protein</fullName>
    </submittedName>
</protein>
<gene>
    <name evidence="1" type="ORF">NM688_g7162</name>
</gene>
<evidence type="ECO:0000313" key="2">
    <source>
        <dbReference type="Proteomes" id="UP001148662"/>
    </source>
</evidence>
<evidence type="ECO:0000313" key="1">
    <source>
        <dbReference type="EMBL" id="KAJ3534260.1"/>
    </source>
</evidence>
<organism evidence="1 2">
    <name type="scientific">Phlebia brevispora</name>
    <dbReference type="NCBI Taxonomy" id="194682"/>
    <lineage>
        <taxon>Eukaryota</taxon>
        <taxon>Fungi</taxon>
        <taxon>Dikarya</taxon>
        <taxon>Basidiomycota</taxon>
        <taxon>Agaricomycotina</taxon>
        <taxon>Agaricomycetes</taxon>
        <taxon>Polyporales</taxon>
        <taxon>Meruliaceae</taxon>
        <taxon>Phlebia</taxon>
    </lineage>
</organism>
<dbReference type="Proteomes" id="UP001148662">
    <property type="component" value="Unassembled WGS sequence"/>
</dbReference>
<proteinExistence type="predicted"/>
<sequence length="377" mass="41923">MVYTFEKAATSIGPNYYELLGVLPTADEAALKSGFRAFAKKYHPDRAGPAAEPLFMEVRDAYEALKDPITRFAYDRFGPSALGWKTCTTMQDYISHGLYQSTAIYIVGVCALLFWNKIAPHNLAFWNYVLLSGTFAYELLYILSPSSTEPSSSSLSSLIFTDPVSPSSSGVLAALWPTRVAYQHISFIKSLSVLLSSALYQVLPNIFPSIPDTLDVQQLYSFFNLVNTFSRNIDAESEDRIAYFWTTTHTLNAVFSMINMELNSFSGSAQESVLPTQPSQPQEEDMAVIDEEIQNILLENALCTQGGPMQSMIQQVQRRRKAFKEAEARASTESRALSPPRHSTPSRRQTGKASVLPGRSLEGYVGYVRGRSRSCET</sequence>
<accession>A0ACC1S8H0</accession>
<dbReference type="EMBL" id="JANHOG010001618">
    <property type="protein sequence ID" value="KAJ3534260.1"/>
    <property type="molecule type" value="Genomic_DNA"/>
</dbReference>
<keyword evidence="2" id="KW-1185">Reference proteome</keyword>
<comment type="caution">
    <text evidence="1">The sequence shown here is derived from an EMBL/GenBank/DDBJ whole genome shotgun (WGS) entry which is preliminary data.</text>
</comment>
<reference evidence="1" key="1">
    <citation type="submission" date="2022-07" db="EMBL/GenBank/DDBJ databases">
        <title>Genome Sequence of Phlebia brevispora.</title>
        <authorList>
            <person name="Buettner E."/>
        </authorList>
    </citation>
    <scope>NUCLEOTIDE SEQUENCE</scope>
    <source>
        <strain evidence="1">MPL23</strain>
    </source>
</reference>